<dbReference type="Pfam" id="PF04962">
    <property type="entry name" value="KduI"/>
    <property type="match status" value="1"/>
</dbReference>
<name>A0A7T3ZZV8_9MICO</name>
<dbReference type="InterPro" id="IPR014710">
    <property type="entry name" value="RmlC-like_jellyroll"/>
</dbReference>
<keyword evidence="1 3" id="KW-0413">Isomerase</keyword>
<dbReference type="PANTHER" id="PTHR39193">
    <property type="entry name" value="5-DEOXY-GLUCURONATE ISOMERASE"/>
    <property type="match status" value="1"/>
</dbReference>
<dbReference type="AlphaFoldDB" id="A0A7T3ZZV8"/>
<sequence length="319" mass="34237">MTNEWFHPRGTLARDGFESNVDATLEGWAHTGLKIADLGGPVPTETDGSGDRDGSVELPAEAVERVIVPLSGEAFTVDYALADGTTGTQALTGRPSVFHGPADCLYLPTGTSASLHGVGRLAVCEAPTTETRPVQFLTAAEVPVELRGAGRSSRQVHNFATPAGLDCVKIIACEVITPAENWSSFPPHKHDEAITGEESRLEEIYYFETAVSRGVDAPTSADPFALFTTYSSPAGEIETSAIVRTGDVALVPFGYHGPLAAAPGYDNYYLNVMAGPDPERVWLISDDPAHGWVREQWEGQEFDDRLPYGRETADATEEN</sequence>
<dbReference type="InterPro" id="IPR024203">
    <property type="entry name" value="Deoxy-glucuronate_isom_IolB"/>
</dbReference>
<organism evidence="3 4">
    <name type="scientific">Brevibacterium casei</name>
    <dbReference type="NCBI Taxonomy" id="33889"/>
    <lineage>
        <taxon>Bacteria</taxon>
        <taxon>Bacillati</taxon>
        <taxon>Actinomycetota</taxon>
        <taxon>Actinomycetes</taxon>
        <taxon>Micrococcales</taxon>
        <taxon>Brevibacteriaceae</taxon>
        <taxon>Brevibacterium</taxon>
    </lineage>
</organism>
<dbReference type="NCBIfam" id="TIGR04378">
    <property type="entry name" value="myo_inos_iolB"/>
    <property type="match status" value="1"/>
</dbReference>
<feature type="region of interest" description="Disordered" evidence="2">
    <location>
        <begin position="36"/>
        <end position="55"/>
    </location>
</feature>
<evidence type="ECO:0000256" key="2">
    <source>
        <dbReference type="SAM" id="MobiDB-lite"/>
    </source>
</evidence>
<gene>
    <name evidence="3" type="primary">iolB</name>
    <name evidence="3" type="ORF">I6H47_01350</name>
</gene>
<dbReference type="PANTHER" id="PTHR39193:SF1">
    <property type="entry name" value="5-DEOXY-GLUCURONATE ISOMERASE"/>
    <property type="match status" value="1"/>
</dbReference>
<protein>
    <submittedName>
        <fullName evidence="3">5-deoxy-glucuronate isomerase</fullName>
        <ecNumber evidence="3">5.3.1.30</ecNumber>
    </submittedName>
</protein>
<dbReference type="InterPro" id="IPR021120">
    <property type="entry name" value="KduI/IolB_isomerase"/>
</dbReference>
<dbReference type="GO" id="GO:0019310">
    <property type="term" value="P:inositol catabolic process"/>
    <property type="evidence" value="ECO:0007669"/>
    <property type="project" value="InterPro"/>
</dbReference>
<proteinExistence type="predicted"/>
<dbReference type="Proteomes" id="UP000595374">
    <property type="component" value="Chromosome"/>
</dbReference>
<dbReference type="Gene3D" id="2.60.120.10">
    <property type="entry name" value="Jelly Rolls"/>
    <property type="match status" value="2"/>
</dbReference>
<dbReference type="RefSeq" id="WP_198499722.1">
    <property type="nucleotide sequence ID" value="NZ_CP065989.1"/>
</dbReference>
<dbReference type="PIRSF" id="PIRSF036628">
    <property type="entry name" value="IolB"/>
    <property type="match status" value="1"/>
</dbReference>
<evidence type="ECO:0000313" key="4">
    <source>
        <dbReference type="Proteomes" id="UP000595374"/>
    </source>
</evidence>
<accession>A0A7T3ZZV8</accession>
<dbReference type="GO" id="GO:0102482">
    <property type="term" value="F:5-deoxy-D-glucuronate isomerase activity"/>
    <property type="evidence" value="ECO:0007669"/>
    <property type="project" value="UniProtKB-EC"/>
</dbReference>
<dbReference type="InterPro" id="IPR011051">
    <property type="entry name" value="RmlC_Cupin_sf"/>
</dbReference>
<dbReference type="EC" id="5.3.1.30" evidence="3"/>
<evidence type="ECO:0000313" key="3">
    <source>
        <dbReference type="EMBL" id="QQB14667.1"/>
    </source>
</evidence>
<dbReference type="SUPFAM" id="SSF51182">
    <property type="entry name" value="RmlC-like cupins"/>
    <property type="match status" value="1"/>
</dbReference>
<evidence type="ECO:0000256" key="1">
    <source>
        <dbReference type="ARBA" id="ARBA00023235"/>
    </source>
</evidence>
<reference evidence="3 4" key="1">
    <citation type="submission" date="2020-12" db="EMBL/GenBank/DDBJ databases">
        <title>FDA dAtabase for Regulatory Grade micrObial Sequences (FDA-ARGOS): Supporting development and validation of Infectious Disease Dx tests.</title>
        <authorList>
            <person name="Sproer C."/>
            <person name="Gronow S."/>
            <person name="Severitt S."/>
            <person name="Schroder I."/>
            <person name="Tallon L."/>
            <person name="Sadzewicz L."/>
            <person name="Zhao X."/>
            <person name="Boylan J."/>
            <person name="Ott S."/>
            <person name="Bowen H."/>
            <person name="Vavikolanu K."/>
            <person name="Mehta A."/>
            <person name="Aluvathingal J."/>
            <person name="Nadendla S."/>
            <person name="Lowell S."/>
            <person name="Myers T."/>
            <person name="Yan Y."/>
            <person name="Sichtig H."/>
        </authorList>
    </citation>
    <scope>NUCLEOTIDE SEQUENCE [LARGE SCALE GENOMIC DNA]</scope>
    <source>
        <strain evidence="3 4">FDAARGOS_990</strain>
    </source>
</reference>
<dbReference type="EMBL" id="CP065989">
    <property type="protein sequence ID" value="QQB14667.1"/>
    <property type="molecule type" value="Genomic_DNA"/>
</dbReference>
<dbReference type="GO" id="GO:0008880">
    <property type="term" value="F:glucuronate isomerase activity"/>
    <property type="evidence" value="ECO:0007669"/>
    <property type="project" value="InterPro"/>
</dbReference>